<sequence>MFRRNMRRKWSRHSYTVGLAGGTGVGKFSAYFAPERSSQDFRRTIPPLLAPLLPTHNFPPENRKNPMVIACCPRDNISSPPPARLPRPPKHPPRPPASAQACPRTRRDRPAHSLRSPDAERLNRDKPECAMSAVMSSTKPWKILKKTDQAGCGFVHGIEELGFCFVVWNREDFPRTSLIGSACIHQQPNQNRRTNSSQMAFHSRKTAKICCLQQKNSTCPGKI</sequence>
<gene>
    <name evidence="2" type="ORF">MA16_Dca012151</name>
</gene>
<keyword evidence="3" id="KW-1185">Reference proteome</keyword>
<name>A0A2I0VF50_9ASPA</name>
<proteinExistence type="predicted"/>
<accession>A0A2I0VF50</accession>
<dbReference type="Proteomes" id="UP000233837">
    <property type="component" value="Unassembled WGS sequence"/>
</dbReference>
<evidence type="ECO:0000313" key="3">
    <source>
        <dbReference type="Proteomes" id="UP000233837"/>
    </source>
</evidence>
<evidence type="ECO:0000256" key="1">
    <source>
        <dbReference type="SAM" id="MobiDB-lite"/>
    </source>
</evidence>
<feature type="region of interest" description="Disordered" evidence="1">
    <location>
        <begin position="78"/>
        <end position="129"/>
    </location>
</feature>
<reference evidence="2 3" key="2">
    <citation type="journal article" date="2017" name="Nature">
        <title>The Apostasia genome and the evolution of orchids.</title>
        <authorList>
            <person name="Zhang G.Q."/>
            <person name="Liu K.W."/>
            <person name="Li Z."/>
            <person name="Lohaus R."/>
            <person name="Hsiao Y.Y."/>
            <person name="Niu S.C."/>
            <person name="Wang J.Y."/>
            <person name="Lin Y.C."/>
            <person name="Xu Q."/>
            <person name="Chen L.J."/>
            <person name="Yoshida K."/>
            <person name="Fujiwara S."/>
            <person name="Wang Z.W."/>
            <person name="Zhang Y.Q."/>
            <person name="Mitsuda N."/>
            <person name="Wang M."/>
            <person name="Liu G.H."/>
            <person name="Pecoraro L."/>
            <person name="Huang H.X."/>
            <person name="Xiao X.J."/>
            <person name="Lin M."/>
            <person name="Wu X.Y."/>
            <person name="Wu W.L."/>
            <person name="Chen Y.Y."/>
            <person name="Chang S.B."/>
            <person name="Sakamoto S."/>
            <person name="Ohme-Takagi M."/>
            <person name="Yagi M."/>
            <person name="Zeng S.J."/>
            <person name="Shen C.Y."/>
            <person name="Yeh C.M."/>
            <person name="Luo Y.B."/>
            <person name="Tsai W.C."/>
            <person name="Van de Peer Y."/>
            <person name="Liu Z.J."/>
        </authorList>
    </citation>
    <scope>NUCLEOTIDE SEQUENCE [LARGE SCALE GENOMIC DNA]</scope>
    <source>
        <tissue evidence="2">The whole plant</tissue>
    </source>
</reference>
<feature type="compositionally biased region" description="Basic and acidic residues" evidence="1">
    <location>
        <begin position="108"/>
        <end position="128"/>
    </location>
</feature>
<organism evidence="2 3">
    <name type="scientific">Dendrobium catenatum</name>
    <dbReference type="NCBI Taxonomy" id="906689"/>
    <lineage>
        <taxon>Eukaryota</taxon>
        <taxon>Viridiplantae</taxon>
        <taxon>Streptophyta</taxon>
        <taxon>Embryophyta</taxon>
        <taxon>Tracheophyta</taxon>
        <taxon>Spermatophyta</taxon>
        <taxon>Magnoliopsida</taxon>
        <taxon>Liliopsida</taxon>
        <taxon>Asparagales</taxon>
        <taxon>Orchidaceae</taxon>
        <taxon>Epidendroideae</taxon>
        <taxon>Malaxideae</taxon>
        <taxon>Dendrobiinae</taxon>
        <taxon>Dendrobium</taxon>
    </lineage>
</organism>
<dbReference type="EMBL" id="KZ503706">
    <property type="protein sequence ID" value="PKU62042.1"/>
    <property type="molecule type" value="Genomic_DNA"/>
</dbReference>
<protein>
    <submittedName>
        <fullName evidence="2">Uncharacterized protein</fullName>
    </submittedName>
</protein>
<reference evidence="2 3" key="1">
    <citation type="journal article" date="2016" name="Sci. Rep.">
        <title>The Dendrobium catenatum Lindl. genome sequence provides insights into polysaccharide synthase, floral development and adaptive evolution.</title>
        <authorList>
            <person name="Zhang G.Q."/>
            <person name="Xu Q."/>
            <person name="Bian C."/>
            <person name="Tsai W.C."/>
            <person name="Yeh C.M."/>
            <person name="Liu K.W."/>
            <person name="Yoshida K."/>
            <person name="Zhang L.S."/>
            <person name="Chang S.B."/>
            <person name="Chen F."/>
            <person name="Shi Y."/>
            <person name="Su Y.Y."/>
            <person name="Zhang Y.Q."/>
            <person name="Chen L.J."/>
            <person name="Yin Y."/>
            <person name="Lin M."/>
            <person name="Huang H."/>
            <person name="Deng H."/>
            <person name="Wang Z.W."/>
            <person name="Zhu S.L."/>
            <person name="Zhao X."/>
            <person name="Deng C."/>
            <person name="Niu S.C."/>
            <person name="Huang J."/>
            <person name="Wang M."/>
            <person name="Liu G.H."/>
            <person name="Yang H.J."/>
            <person name="Xiao X.J."/>
            <person name="Hsiao Y.Y."/>
            <person name="Wu W.L."/>
            <person name="Chen Y.Y."/>
            <person name="Mitsuda N."/>
            <person name="Ohme-Takagi M."/>
            <person name="Luo Y.B."/>
            <person name="Van de Peer Y."/>
            <person name="Liu Z.J."/>
        </authorList>
    </citation>
    <scope>NUCLEOTIDE SEQUENCE [LARGE SCALE GENOMIC DNA]</scope>
    <source>
        <tissue evidence="2">The whole plant</tissue>
    </source>
</reference>
<dbReference type="AlphaFoldDB" id="A0A2I0VF50"/>
<evidence type="ECO:0000313" key="2">
    <source>
        <dbReference type="EMBL" id="PKU62042.1"/>
    </source>
</evidence>